<proteinExistence type="inferred from homology"/>
<keyword evidence="4" id="KW-0315">Glutamine amidotransferase</keyword>
<organism evidence="7 8">
    <name type="scientific">Rehmannia glutinosa</name>
    <name type="common">Chinese foxglove</name>
    <dbReference type="NCBI Taxonomy" id="99300"/>
    <lineage>
        <taxon>Eukaryota</taxon>
        <taxon>Viridiplantae</taxon>
        <taxon>Streptophyta</taxon>
        <taxon>Embryophyta</taxon>
        <taxon>Tracheophyta</taxon>
        <taxon>Spermatophyta</taxon>
        <taxon>Magnoliopsida</taxon>
        <taxon>eudicotyledons</taxon>
        <taxon>Gunneridae</taxon>
        <taxon>Pentapetalae</taxon>
        <taxon>asterids</taxon>
        <taxon>lamiids</taxon>
        <taxon>Lamiales</taxon>
        <taxon>Orobanchaceae</taxon>
        <taxon>Rehmannieae</taxon>
        <taxon>Rehmannia</taxon>
    </lineage>
</organism>
<comment type="caution">
    <text evidence="7">The sequence shown here is derived from an EMBL/GenBank/DDBJ whole genome shotgun (WGS) entry which is preliminary data.</text>
</comment>
<comment type="catalytic activity">
    <reaction evidence="6">
        <text>L-glutamine + H2O = L-glutamate + NH4(+)</text>
        <dbReference type="Rhea" id="RHEA:15889"/>
        <dbReference type="ChEBI" id="CHEBI:15377"/>
        <dbReference type="ChEBI" id="CHEBI:28938"/>
        <dbReference type="ChEBI" id="CHEBI:29985"/>
        <dbReference type="ChEBI" id="CHEBI:58359"/>
        <dbReference type="EC" id="3.5.1.2"/>
    </reaction>
</comment>
<dbReference type="PANTHER" id="PTHR31559">
    <property type="entry name" value="PYRIDOXAL 5'-PHOSPHATE SYNTHASE SUBUNIT SNO"/>
    <property type="match status" value="1"/>
</dbReference>
<evidence type="ECO:0000256" key="6">
    <source>
        <dbReference type="ARBA" id="ARBA00049534"/>
    </source>
</evidence>
<keyword evidence="8" id="KW-1185">Reference proteome</keyword>
<sequence>MVVGVLALQGSFNEHIAALKRVGVKGVEIRKPDQLQSVKALIIPGGESTTMAKLAEYHNLEHRTSFMELFQEKLYGEAFTSGRGLGTQTLVLRDPREDKLFSRIARFCKNGKTGLGTCAALFFWLTKQLGKKLADRNLLVALIVQFIETSLAVRFKALWLSFLFEIVAKEGGPPSFHGVFIRAPGILEVGPEVEVLAEVPAPSGQTTKSDPADESVEENAASEKKVIVAVKQGNLLATAFHPELTADTRWHSYFLKMVNEASQEVKQHLLVLRGSKTL</sequence>
<evidence type="ECO:0000256" key="1">
    <source>
        <dbReference type="ARBA" id="ARBA00008345"/>
    </source>
</evidence>
<evidence type="ECO:0000256" key="3">
    <source>
        <dbReference type="ARBA" id="ARBA00022801"/>
    </source>
</evidence>
<evidence type="ECO:0000313" key="7">
    <source>
        <dbReference type="EMBL" id="KAK6163308.1"/>
    </source>
</evidence>
<dbReference type="Proteomes" id="UP001318860">
    <property type="component" value="Unassembled WGS sequence"/>
</dbReference>
<name>A0ABR0XVQ5_REHGL</name>
<evidence type="ECO:0000256" key="4">
    <source>
        <dbReference type="ARBA" id="ARBA00022962"/>
    </source>
</evidence>
<dbReference type="SUPFAM" id="SSF52317">
    <property type="entry name" value="Class I glutamine amidotransferase-like"/>
    <property type="match status" value="1"/>
</dbReference>
<protein>
    <recommendedName>
        <fullName evidence="2">glutaminase</fullName>
        <ecNumber evidence="2">3.5.1.2</ecNumber>
    </recommendedName>
</protein>
<dbReference type="EC" id="3.5.1.2" evidence="2"/>
<gene>
    <name evidence="7" type="ORF">DH2020_000172</name>
</gene>
<comment type="similarity">
    <text evidence="1">Belongs to the glutaminase PdxT/SNO family.</text>
</comment>
<dbReference type="Pfam" id="PF01174">
    <property type="entry name" value="SNO"/>
    <property type="match status" value="2"/>
</dbReference>
<reference evidence="7 8" key="1">
    <citation type="journal article" date="2021" name="Comput. Struct. Biotechnol. J.">
        <title>De novo genome assembly of the potent medicinal plant Rehmannia glutinosa using nanopore technology.</title>
        <authorList>
            <person name="Ma L."/>
            <person name="Dong C."/>
            <person name="Song C."/>
            <person name="Wang X."/>
            <person name="Zheng X."/>
            <person name="Niu Y."/>
            <person name="Chen S."/>
            <person name="Feng W."/>
        </authorList>
    </citation>
    <scope>NUCLEOTIDE SEQUENCE [LARGE SCALE GENOMIC DNA]</scope>
    <source>
        <strain evidence="7">DH-2019</strain>
    </source>
</reference>
<dbReference type="Gene3D" id="3.40.50.880">
    <property type="match status" value="1"/>
</dbReference>
<evidence type="ECO:0000256" key="5">
    <source>
        <dbReference type="ARBA" id="ARBA00023239"/>
    </source>
</evidence>
<accession>A0ABR0XVQ5</accession>
<dbReference type="InterPro" id="IPR021196">
    <property type="entry name" value="PdxT/SNO_CS"/>
</dbReference>
<dbReference type="PROSITE" id="PS51130">
    <property type="entry name" value="PDXT_SNO_2"/>
    <property type="match status" value="1"/>
</dbReference>
<dbReference type="PANTHER" id="PTHR31559:SF0">
    <property type="entry name" value="PYRIDOXAL 5'-PHOSPHATE SYNTHASE SUBUNIT SNO1-RELATED"/>
    <property type="match status" value="1"/>
</dbReference>
<keyword evidence="5" id="KW-0456">Lyase</keyword>
<keyword evidence="3" id="KW-0378">Hydrolase</keyword>
<dbReference type="InterPro" id="IPR029062">
    <property type="entry name" value="Class_I_gatase-like"/>
</dbReference>
<evidence type="ECO:0000313" key="8">
    <source>
        <dbReference type="Proteomes" id="UP001318860"/>
    </source>
</evidence>
<dbReference type="EMBL" id="JABTTQ020000001">
    <property type="protein sequence ID" value="KAK6163308.1"/>
    <property type="molecule type" value="Genomic_DNA"/>
</dbReference>
<evidence type="ECO:0000256" key="2">
    <source>
        <dbReference type="ARBA" id="ARBA00012918"/>
    </source>
</evidence>
<dbReference type="InterPro" id="IPR002161">
    <property type="entry name" value="PdxT/SNO"/>
</dbReference>
<dbReference type="PROSITE" id="PS01236">
    <property type="entry name" value="PDXT_SNO_1"/>
    <property type="match status" value="1"/>
</dbReference>